<proteinExistence type="inferred from homology"/>
<accession>A0ABT4K7I8</accession>
<organism evidence="6 7">
    <name type="scientific">Limosilactobacillus vaginalis</name>
    <dbReference type="NCBI Taxonomy" id="1633"/>
    <lineage>
        <taxon>Bacteria</taxon>
        <taxon>Bacillati</taxon>
        <taxon>Bacillota</taxon>
        <taxon>Bacilli</taxon>
        <taxon>Lactobacillales</taxon>
        <taxon>Lactobacillaceae</taxon>
        <taxon>Limosilactobacillus</taxon>
    </lineage>
</organism>
<keyword evidence="7" id="KW-1185">Reference proteome</keyword>
<comment type="similarity">
    <text evidence="1">Belongs to the short-chain dehydrogenases/reductases (SDR) family.</text>
</comment>
<keyword evidence="2" id="KW-0560">Oxidoreductase</keyword>
<reference evidence="6 7" key="1">
    <citation type="submission" date="2022-01" db="EMBL/GenBank/DDBJ databases">
        <title>VMRC isolate genome collection.</title>
        <authorList>
            <person name="France M."/>
            <person name="Rutt L."/>
            <person name="Humphrys M."/>
            <person name="Ravel J."/>
        </authorList>
    </citation>
    <scope>NUCLEOTIDE SEQUENCE [LARGE SCALE GENOMIC DNA]</scope>
    <source>
        <strain evidence="6 7">C0030B4</strain>
    </source>
</reference>
<comment type="caution">
    <text evidence="6">The sequence shown here is derived from an EMBL/GenBank/DDBJ whole genome shotgun (WGS) entry which is preliminary data.</text>
</comment>
<dbReference type="RefSeq" id="WP_124031747.1">
    <property type="nucleotide sequence ID" value="NZ_CAKMAX010000005.1"/>
</dbReference>
<dbReference type="PANTHER" id="PTHR43180:SF28">
    <property type="entry name" value="NAD(P)-BINDING ROSSMANN-FOLD SUPERFAMILY PROTEIN"/>
    <property type="match status" value="1"/>
</dbReference>
<evidence type="ECO:0000313" key="6">
    <source>
        <dbReference type="EMBL" id="MCZ3781516.1"/>
    </source>
</evidence>
<evidence type="ECO:0000256" key="5">
    <source>
        <dbReference type="ARBA" id="ARBA00023221"/>
    </source>
</evidence>
<dbReference type="InterPro" id="IPR036291">
    <property type="entry name" value="NAD(P)-bd_dom_sf"/>
</dbReference>
<evidence type="ECO:0000256" key="1">
    <source>
        <dbReference type="ARBA" id="ARBA00006484"/>
    </source>
</evidence>
<keyword evidence="5" id="KW-0753">Steroid metabolism</keyword>
<dbReference type="PANTHER" id="PTHR43180">
    <property type="entry name" value="3-OXOACYL-(ACYL-CARRIER-PROTEIN) REDUCTASE (AFU_ORTHOLOGUE AFUA_6G11210)"/>
    <property type="match status" value="1"/>
</dbReference>
<evidence type="ECO:0000313" key="7">
    <source>
        <dbReference type="Proteomes" id="UP001527392"/>
    </source>
</evidence>
<keyword evidence="3" id="KW-0520">NAD</keyword>
<dbReference type="EMBL" id="JAKHMS010000009">
    <property type="protein sequence ID" value="MCZ3781516.1"/>
    <property type="molecule type" value="Genomic_DNA"/>
</dbReference>
<gene>
    <name evidence="6" type="ORF">L2504_05105</name>
</gene>
<evidence type="ECO:0000256" key="3">
    <source>
        <dbReference type="ARBA" id="ARBA00023027"/>
    </source>
</evidence>
<protein>
    <submittedName>
        <fullName evidence="6">SDR family oxidoreductase</fullName>
    </submittedName>
</protein>
<dbReference type="Proteomes" id="UP001527392">
    <property type="component" value="Unassembled WGS sequence"/>
</dbReference>
<name>A0ABT4K7I8_9LACO</name>
<keyword evidence="4" id="KW-0443">Lipid metabolism</keyword>
<dbReference type="SUPFAM" id="SSF51735">
    <property type="entry name" value="NAD(P)-binding Rossmann-fold domains"/>
    <property type="match status" value="1"/>
</dbReference>
<dbReference type="InterPro" id="IPR002347">
    <property type="entry name" value="SDR_fam"/>
</dbReference>
<evidence type="ECO:0000256" key="2">
    <source>
        <dbReference type="ARBA" id="ARBA00023002"/>
    </source>
</evidence>
<dbReference type="Pfam" id="PF13561">
    <property type="entry name" value="adh_short_C2"/>
    <property type="match status" value="1"/>
</dbReference>
<sequence length="103" mass="11474">MMRRAAQWFAQYHIRVNNINPGPIFTGMVKESGVESQAAMGELHKGKINLPPYAGEVDDIGYAFVYLASDESKFMTGADLVIDGGWSTNSFIPRKNIHDILQK</sequence>
<dbReference type="Gene3D" id="3.40.50.720">
    <property type="entry name" value="NAD(P)-binding Rossmann-like Domain"/>
    <property type="match status" value="1"/>
</dbReference>
<evidence type="ECO:0000256" key="4">
    <source>
        <dbReference type="ARBA" id="ARBA00023098"/>
    </source>
</evidence>